<evidence type="ECO:0000256" key="1">
    <source>
        <dbReference type="ARBA" id="ARBA00038090"/>
    </source>
</evidence>
<dbReference type="AlphaFoldDB" id="A0A0C9US58"/>
<name>A0A0C9US58_SPHS4</name>
<evidence type="ECO:0000256" key="2">
    <source>
        <dbReference type="SAM" id="MobiDB-lite"/>
    </source>
</evidence>
<evidence type="ECO:0000259" key="3">
    <source>
        <dbReference type="Pfam" id="PF09811"/>
    </source>
</evidence>
<dbReference type="HOGENOM" id="CLU_093191_1_0_1"/>
<feature type="region of interest" description="Disordered" evidence="2">
    <location>
        <begin position="71"/>
        <end position="95"/>
    </location>
</feature>
<dbReference type="Pfam" id="PF09811">
    <property type="entry name" value="Yae1_N"/>
    <property type="match status" value="1"/>
</dbReference>
<dbReference type="PANTHER" id="PTHR28532:SF1">
    <property type="entry name" value="ORAL CANCER OVEREXPRESSED 1"/>
    <property type="match status" value="1"/>
</dbReference>
<dbReference type="InterPro" id="IPR052436">
    <property type="entry name" value="LTO1_adapter"/>
</dbReference>
<keyword evidence="5" id="KW-1185">Reference proteome</keyword>
<dbReference type="EMBL" id="KN837111">
    <property type="protein sequence ID" value="KIJ45693.1"/>
    <property type="molecule type" value="Genomic_DNA"/>
</dbReference>
<evidence type="ECO:0000313" key="4">
    <source>
        <dbReference type="EMBL" id="KIJ45693.1"/>
    </source>
</evidence>
<accession>A0A0C9US58</accession>
<reference evidence="4 5" key="1">
    <citation type="submission" date="2014-06" db="EMBL/GenBank/DDBJ databases">
        <title>Evolutionary Origins and Diversification of the Mycorrhizal Mutualists.</title>
        <authorList>
            <consortium name="DOE Joint Genome Institute"/>
            <consortium name="Mycorrhizal Genomics Consortium"/>
            <person name="Kohler A."/>
            <person name="Kuo A."/>
            <person name="Nagy L.G."/>
            <person name="Floudas D."/>
            <person name="Copeland A."/>
            <person name="Barry K.W."/>
            <person name="Cichocki N."/>
            <person name="Veneault-Fourrey C."/>
            <person name="LaButti K."/>
            <person name="Lindquist E.A."/>
            <person name="Lipzen A."/>
            <person name="Lundell T."/>
            <person name="Morin E."/>
            <person name="Murat C."/>
            <person name="Riley R."/>
            <person name="Ohm R."/>
            <person name="Sun H."/>
            <person name="Tunlid A."/>
            <person name="Henrissat B."/>
            <person name="Grigoriev I.V."/>
            <person name="Hibbett D.S."/>
            <person name="Martin F."/>
        </authorList>
    </citation>
    <scope>NUCLEOTIDE SEQUENCE [LARGE SCALE GENOMIC DNA]</scope>
    <source>
        <strain evidence="4 5">SS14</strain>
    </source>
</reference>
<dbReference type="OrthoDB" id="48036at2759"/>
<dbReference type="PANTHER" id="PTHR28532">
    <property type="entry name" value="GEO13458P1"/>
    <property type="match status" value="1"/>
</dbReference>
<gene>
    <name evidence="4" type="ORF">M422DRAFT_46729</name>
</gene>
<dbReference type="InterPro" id="IPR019191">
    <property type="entry name" value="Essential_protein_Yae1_N"/>
</dbReference>
<sequence length="202" mass="22263">MSAFDLEDLIHVEQDFFDVGYKDGYAHGRIHGLIEGRALGREKGFELWEEIGFYEGFAKLWQAALNVKASPDEKSSNSRSAKRKSPSPNPSTTRTQAHIRHLLDLIAQFPRVNPKPTVDVEGDGELDVSALLSKIRARYKALCANLGIKPRLRPASASPLENATDTVMNLEGISIETSSSAAQRSTAVWRVDQPPGSNEISF</sequence>
<protein>
    <recommendedName>
        <fullName evidence="3">Essential protein Yae1 N-terminal domain-containing protein</fullName>
    </recommendedName>
</protein>
<dbReference type="Proteomes" id="UP000054279">
    <property type="component" value="Unassembled WGS sequence"/>
</dbReference>
<organism evidence="4 5">
    <name type="scientific">Sphaerobolus stellatus (strain SS14)</name>
    <dbReference type="NCBI Taxonomy" id="990650"/>
    <lineage>
        <taxon>Eukaryota</taxon>
        <taxon>Fungi</taxon>
        <taxon>Dikarya</taxon>
        <taxon>Basidiomycota</taxon>
        <taxon>Agaricomycotina</taxon>
        <taxon>Agaricomycetes</taxon>
        <taxon>Phallomycetidae</taxon>
        <taxon>Geastrales</taxon>
        <taxon>Sphaerobolaceae</taxon>
        <taxon>Sphaerobolus</taxon>
    </lineage>
</organism>
<comment type="similarity">
    <text evidence="1">Belongs to the LTO1 family.</text>
</comment>
<proteinExistence type="inferred from homology"/>
<feature type="domain" description="Essential protein Yae1 N-terminal" evidence="3">
    <location>
        <begin position="20"/>
        <end position="58"/>
    </location>
</feature>
<evidence type="ECO:0000313" key="5">
    <source>
        <dbReference type="Proteomes" id="UP000054279"/>
    </source>
</evidence>